<evidence type="ECO:0000256" key="1">
    <source>
        <dbReference type="ARBA" id="ARBA00022552"/>
    </source>
</evidence>
<evidence type="ECO:0000256" key="9">
    <source>
        <dbReference type="PROSITE-ProRule" id="PRU01026"/>
    </source>
</evidence>
<protein>
    <recommendedName>
        <fullName evidence="10">rRNA adenine N(6)-methyltransferase</fullName>
        <ecNumber evidence="10">2.1.1.-</ecNumber>
    </recommendedName>
</protein>
<keyword evidence="1 10" id="KW-0698">rRNA processing</keyword>
<dbReference type="PANTHER" id="PTHR11727">
    <property type="entry name" value="DIMETHYLADENOSINE TRANSFERASE"/>
    <property type="match status" value="1"/>
</dbReference>
<dbReference type="GO" id="GO:0005730">
    <property type="term" value="C:nucleolus"/>
    <property type="evidence" value="ECO:0007669"/>
    <property type="project" value="TreeGrafter"/>
</dbReference>
<comment type="subunit">
    <text evidence="6">Part of the small subunit (SSU) processome, composed of more than 70 proteins and the RNA chaperone small nucleolar RNA (snoRNA) U3.</text>
</comment>
<feature type="binding site" evidence="9">
    <location>
        <position position="78"/>
    </location>
    <ligand>
        <name>S-adenosyl-L-methionine</name>
        <dbReference type="ChEBI" id="CHEBI:59789"/>
    </ligand>
</feature>
<evidence type="ECO:0000256" key="2">
    <source>
        <dbReference type="ARBA" id="ARBA00022603"/>
    </source>
</evidence>
<feature type="binding site" evidence="9">
    <location>
        <position position="32"/>
    </location>
    <ligand>
        <name>S-adenosyl-L-methionine</name>
        <dbReference type="ChEBI" id="CHEBI:59789"/>
    </ligand>
</feature>
<dbReference type="InterPro" id="IPR001737">
    <property type="entry name" value="KsgA/Erm"/>
</dbReference>
<evidence type="ECO:0000256" key="4">
    <source>
        <dbReference type="ARBA" id="ARBA00022691"/>
    </source>
</evidence>
<dbReference type="EMBL" id="NEDP02001215">
    <property type="protein sequence ID" value="OWF53777.1"/>
    <property type="molecule type" value="Genomic_DNA"/>
</dbReference>
<keyword evidence="5 9" id="KW-0694">RNA-binding</keyword>
<dbReference type="FunFam" id="3.40.50.150:FF:000007">
    <property type="entry name" value="rRNA adenine N(6)-methyltransferase"/>
    <property type="match status" value="1"/>
</dbReference>
<dbReference type="Proteomes" id="UP000242188">
    <property type="component" value="Unassembled WGS sequence"/>
</dbReference>
<evidence type="ECO:0000256" key="6">
    <source>
        <dbReference type="ARBA" id="ARBA00035020"/>
    </source>
</evidence>
<sequence length="215" mass="24472">MPKERVAKKSRVHQEVQKQGINFNKDFGQHILKNPLIVNSMVEKSALRPTDVALEVGPGTGNMTMKLLEKTKKVIACEIDPRMAAELQKRVQSTPVQNKLHLIVGDVLKTELPFFDICVANLPYQISSPFVFKLLLHRPFFRCAVVMFQREFAQRLVAKPGDKLYCRLSVNTQLLARVDHLMKVGKNNFRPPPKVESSVVRIEPRNPPPPINFQV</sequence>
<evidence type="ECO:0000256" key="5">
    <source>
        <dbReference type="ARBA" id="ARBA00022884"/>
    </source>
</evidence>
<evidence type="ECO:0000259" key="11">
    <source>
        <dbReference type="SMART" id="SM00650"/>
    </source>
</evidence>
<feature type="binding site" evidence="9">
    <location>
        <position position="30"/>
    </location>
    <ligand>
        <name>S-adenosyl-L-methionine</name>
        <dbReference type="ChEBI" id="CHEBI:59789"/>
    </ligand>
</feature>
<dbReference type="OrthoDB" id="74991at2759"/>
<dbReference type="NCBIfam" id="TIGR00755">
    <property type="entry name" value="ksgA"/>
    <property type="match status" value="1"/>
</dbReference>
<evidence type="ECO:0000256" key="7">
    <source>
        <dbReference type="ARBA" id="ARBA00046134"/>
    </source>
</evidence>
<feature type="binding site" evidence="9">
    <location>
        <position position="121"/>
    </location>
    <ligand>
        <name>S-adenosyl-L-methionine</name>
        <dbReference type="ChEBI" id="CHEBI:59789"/>
    </ligand>
</feature>
<dbReference type="InterPro" id="IPR020596">
    <property type="entry name" value="rRNA_Ade_Mease_Trfase_CS"/>
</dbReference>
<evidence type="ECO:0000313" key="12">
    <source>
        <dbReference type="EMBL" id="OWF53777.1"/>
    </source>
</evidence>
<evidence type="ECO:0000313" key="13">
    <source>
        <dbReference type="Proteomes" id="UP000242188"/>
    </source>
</evidence>
<evidence type="ECO:0000256" key="8">
    <source>
        <dbReference type="ARBA" id="ARBA00061109"/>
    </source>
</evidence>
<dbReference type="InterPro" id="IPR011530">
    <property type="entry name" value="rRNA_adenine_dimethylase"/>
</dbReference>
<dbReference type="GO" id="GO:0000179">
    <property type="term" value="F:rRNA (adenine-N6,N6-)-dimethyltransferase activity"/>
    <property type="evidence" value="ECO:0007669"/>
    <property type="project" value="UniProtKB-UniRule"/>
</dbReference>
<dbReference type="CDD" id="cd02440">
    <property type="entry name" value="AdoMet_MTases"/>
    <property type="match status" value="1"/>
</dbReference>
<dbReference type="InterPro" id="IPR020598">
    <property type="entry name" value="rRNA_Ade_methylase_Trfase_N"/>
</dbReference>
<feature type="binding site" evidence="9">
    <location>
        <position position="57"/>
    </location>
    <ligand>
        <name>S-adenosyl-L-methionine</name>
        <dbReference type="ChEBI" id="CHEBI:59789"/>
    </ligand>
</feature>
<name>A0A210QYE0_MIZYE</name>
<reference evidence="12 13" key="1">
    <citation type="journal article" date="2017" name="Nat. Ecol. Evol.">
        <title>Scallop genome provides insights into evolution of bilaterian karyotype and development.</title>
        <authorList>
            <person name="Wang S."/>
            <person name="Zhang J."/>
            <person name="Jiao W."/>
            <person name="Li J."/>
            <person name="Xun X."/>
            <person name="Sun Y."/>
            <person name="Guo X."/>
            <person name="Huan P."/>
            <person name="Dong B."/>
            <person name="Zhang L."/>
            <person name="Hu X."/>
            <person name="Sun X."/>
            <person name="Wang J."/>
            <person name="Zhao C."/>
            <person name="Wang Y."/>
            <person name="Wang D."/>
            <person name="Huang X."/>
            <person name="Wang R."/>
            <person name="Lv J."/>
            <person name="Li Y."/>
            <person name="Zhang Z."/>
            <person name="Liu B."/>
            <person name="Lu W."/>
            <person name="Hui Y."/>
            <person name="Liang J."/>
            <person name="Zhou Z."/>
            <person name="Hou R."/>
            <person name="Li X."/>
            <person name="Liu Y."/>
            <person name="Li H."/>
            <person name="Ning X."/>
            <person name="Lin Y."/>
            <person name="Zhao L."/>
            <person name="Xing Q."/>
            <person name="Dou J."/>
            <person name="Li Y."/>
            <person name="Mao J."/>
            <person name="Guo H."/>
            <person name="Dou H."/>
            <person name="Li T."/>
            <person name="Mu C."/>
            <person name="Jiang W."/>
            <person name="Fu Q."/>
            <person name="Fu X."/>
            <person name="Miao Y."/>
            <person name="Liu J."/>
            <person name="Yu Q."/>
            <person name="Li R."/>
            <person name="Liao H."/>
            <person name="Li X."/>
            <person name="Kong Y."/>
            <person name="Jiang Z."/>
            <person name="Chourrout D."/>
            <person name="Li R."/>
            <person name="Bao Z."/>
        </authorList>
    </citation>
    <scope>NUCLEOTIDE SEQUENCE [LARGE SCALE GENOMIC DNA]</scope>
    <source>
        <strain evidence="12 13">PY_sf001</strain>
    </source>
</reference>
<keyword evidence="3 9" id="KW-0808">Transferase</keyword>
<comment type="similarity">
    <text evidence="8 9 10">Belongs to the class I-like SAM-binding methyltransferase superfamily. rRNA adenine N(6)-methyltransferase family.</text>
</comment>
<comment type="caution">
    <text evidence="12">The sequence shown here is derived from an EMBL/GenBank/DDBJ whole genome shotgun (WGS) entry which is preliminary data.</text>
</comment>
<dbReference type="GO" id="GO:0003723">
    <property type="term" value="F:RNA binding"/>
    <property type="evidence" value="ECO:0007669"/>
    <property type="project" value="UniProtKB-UniRule"/>
</dbReference>
<keyword evidence="2 9" id="KW-0489">Methyltransferase</keyword>
<dbReference type="PROSITE" id="PS51689">
    <property type="entry name" value="SAM_RNA_A_N6_MT"/>
    <property type="match status" value="1"/>
</dbReference>
<feature type="binding site" evidence="9">
    <location>
        <position position="106"/>
    </location>
    <ligand>
        <name>S-adenosyl-L-methionine</name>
        <dbReference type="ChEBI" id="CHEBI:59789"/>
    </ligand>
</feature>
<comment type="function">
    <text evidence="7">Specifically dimethylates two adjacent adenosines in the loop of a conserved hairpin near the 3'-end of 18S rRNA in the 40S particle. Involved in the pre-rRNA processing steps leading to small-subunit rRNA production independently of its RNA-modifying catalytic activity. Part of the small subunit (SSU) processome, first precursor of the small eukaryotic ribosomal subunit. During the assembly of the SSU processome in the nucleolus, many ribosome biogenesis factors, an RNA chaperone and ribosomal proteins associate with the nascent pre-rRNA and work in concert to generate RNA folding, modifications, rearrangements and cleavage as well as targeted degradation of pre-ribosomal RNA by the RNA exosome.</text>
</comment>
<dbReference type="InterPro" id="IPR029063">
    <property type="entry name" value="SAM-dependent_MTases_sf"/>
</dbReference>
<dbReference type="SMART" id="SM00650">
    <property type="entry name" value="rADc"/>
    <property type="match status" value="1"/>
</dbReference>
<dbReference type="Pfam" id="PF00398">
    <property type="entry name" value="RrnaAD"/>
    <property type="match status" value="1"/>
</dbReference>
<organism evidence="12 13">
    <name type="scientific">Mizuhopecten yessoensis</name>
    <name type="common">Japanese scallop</name>
    <name type="synonym">Patinopecten yessoensis</name>
    <dbReference type="NCBI Taxonomy" id="6573"/>
    <lineage>
        <taxon>Eukaryota</taxon>
        <taxon>Metazoa</taxon>
        <taxon>Spiralia</taxon>
        <taxon>Lophotrochozoa</taxon>
        <taxon>Mollusca</taxon>
        <taxon>Bivalvia</taxon>
        <taxon>Autobranchia</taxon>
        <taxon>Pteriomorphia</taxon>
        <taxon>Pectinida</taxon>
        <taxon>Pectinoidea</taxon>
        <taxon>Pectinidae</taxon>
        <taxon>Mizuhopecten</taxon>
    </lineage>
</organism>
<dbReference type="STRING" id="6573.A0A210QYE0"/>
<dbReference type="SUPFAM" id="SSF53335">
    <property type="entry name" value="S-adenosyl-L-methionine-dependent methyltransferases"/>
    <property type="match status" value="1"/>
</dbReference>
<keyword evidence="4 9" id="KW-0949">S-adenosyl-L-methionine</keyword>
<gene>
    <name evidence="12" type="ORF">KP79_PYT08446</name>
</gene>
<proteinExistence type="inferred from homology"/>
<dbReference type="Gene3D" id="3.40.50.150">
    <property type="entry name" value="Vaccinia Virus protein VP39"/>
    <property type="match status" value="1"/>
</dbReference>
<keyword evidence="13" id="KW-1185">Reference proteome</keyword>
<dbReference type="EC" id="2.1.1.-" evidence="10"/>
<dbReference type="PANTHER" id="PTHR11727:SF7">
    <property type="entry name" value="DIMETHYLADENOSINE TRANSFERASE-RELATED"/>
    <property type="match status" value="1"/>
</dbReference>
<dbReference type="AlphaFoldDB" id="A0A210QYE0"/>
<accession>A0A210QYE0</accession>
<dbReference type="PROSITE" id="PS01131">
    <property type="entry name" value="RRNA_A_DIMETH"/>
    <property type="match status" value="1"/>
</dbReference>
<feature type="domain" description="Ribosomal RNA adenine methylase transferase N-terminal" evidence="11">
    <location>
        <begin position="37"/>
        <end position="206"/>
    </location>
</feature>
<evidence type="ECO:0000256" key="3">
    <source>
        <dbReference type="ARBA" id="ARBA00022679"/>
    </source>
</evidence>
<evidence type="ECO:0000256" key="10">
    <source>
        <dbReference type="RuleBase" id="RU362106"/>
    </source>
</evidence>